<feature type="domain" description="Ferric siderophore reductase C-terminal" evidence="2">
    <location>
        <begin position="215"/>
        <end position="235"/>
    </location>
</feature>
<dbReference type="GO" id="GO:0051537">
    <property type="term" value="F:2 iron, 2 sulfur cluster binding"/>
    <property type="evidence" value="ECO:0007669"/>
    <property type="project" value="InterPro"/>
</dbReference>
<dbReference type="NCBIfam" id="TIGR03951">
    <property type="entry name" value="Fe_III_red_FhuF"/>
    <property type="match status" value="1"/>
</dbReference>
<comment type="caution">
    <text evidence="3">The sequence shown here is derived from an EMBL/GenBank/DDBJ whole genome shotgun (WGS) entry which is preliminary data.</text>
</comment>
<feature type="domain" description="Aerobactin siderophore biosynthesis IucA/IucC-like C-terminal" evidence="1">
    <location>
        <begin position="70"/>
        <end position="200"/>
    </location>
</feature>
<dbReference type="InterPro" id="IPR008090">
    <property type="entry name" value="Fe_iron_reduct"/>
</dbReference>
<reference evidence="3 4" key="1">
    <citation type="submission" date="2015-07" db="EMBL/GenBank/DDBJ databases">
        <title>Draft genome sequence of a diazotrophic, plant growth-promoting rhizobacterium of the Pseudomonas syringae complex.</title>
        <authorList>
            <person name="Patten C.L."/>
            <person name="Jeong H."/>
        </authorList>
    </citation>
    <scope>NUCLEOTIDE SEQUENCE [LARGE SCALE GENOMIC DNA]</scope>
    <source>
        <strain evidence="3 4">GR12-2</strain>
    </source>
</reference>
<evidence type="ECO:0000313" key="4">
    <source>
        <dbReference type="Proteomes" id="UP000093104"/>
    </source>
</evidence>
<dbReference type="RefSeq" id="WP_065835084.1">
    <property type="nucleotide sequence ID" value="NZ_LGSI01000060.1"/>
</dbReference>
<evidence type="ECO:0000313" key="3">
    <source>
        <dbReference type="EMBL" id="OCR23035.1"/>
    </source>
</evidence>
<dbReference type="EMBL" id="LGSI01000060">
    <property type="protein sequence ID" value="OCR23035.1"/>
    <property type="molecule type" value="Genomic_DNA"/>
</dbReference>
<dbReference type="Pfam" id="PF06276">
    <property type="entry name" value="FhuF"/>
    <property type="match status" value="1"/>
</dbReference>
<dbReference type="OrthoDB" id="8993954at2"/>
<proteinExistence type="predicted"/>
<accession>A0A1C7Z4D0</accession>
<gene>
    <name evidence="3" type="ORF">AFK24_21140</name>
</gene>
<evidence type="ECO:0000259" key="2">
    <source>
        <dbReference type="Pfam" id="PF11575"/>
    </source>
</evidence>
<dbReference type="GO" id="GO:0003824">
    <property type="term" value="F:catalytic activity"/>
    <property type="evidence" value="ECO:0007669"/>
    <property type="project" value="UniProtKB-ARBA"/>
</dbReference>
<dbReference type="Pfam" id="PF11575">
    <property type="entry name" value="FhuF_C"/>
    <property type="match status" value="1"/>
</dbReference>
<dbReference type="PATRIC" id="fig|317.243.peg.5292"/>
<protein>
    <submittedName>
        <fullName evidence="3">Iron reductase</fullName>
    </submittedName>
</protein>
<dbReference type="InterPro" id="IPR024726">
    <property type="entry name" value="FhuF_C"/>
</dbReference>
<evidence type="ECO:0000259" key="1">
    <source>
        <dbReference type="Pfam" id="PF06276"/>
    </source>
</evidence>
<organism evidence="3 4">
    <name type="scientific">Pseudomonas syringae</name>
    <dbReference type="NCBI Taxonomy" id="317"/>
    <lineage>
        <taxon>Bacteria</taxon>
        <taxon>Pseudomonadati</taxon>
        <taxon>Pseudomonadota</taxon>
        <taxon>Gammaproteobacteria</taxon>
        <taxon>Pseudomonadales</taxon>
        <taxon>Pseudomonadaceae</taxon>
        <taxon>Pseudomonas</taxon>
    </lineage>
</organism>
<dbReference type="InterPro" id="IPR022770">
    <property type="entry name" value="IucA/IucC-like_C"/>
</dbReference>
<sequence>MFQPGLAAHAGAAMKFVGALQPFGRTLLAADTAQPLHGVPELLRPEVLDALLLKVYGPELIASHFPVLVSQWSKYYFMQLIAPVLVGSLLGDWRWPLALEQVRLALDERGLPAGVWLGAGRVCRLESPEPFAELLDDNLQPFIAALADYGGVASSVLWGNAGDYLETCLHQLRPLTDQSLDDGYALLNLKKRPDGRPNPLFKAVSYIGKPPRRQRRSCCLSYQVEWVGRCEHCPLLASST</sequence>
<dbReference type="AlphaFoldDB" id="A0A1C7Z4D0"/>
<name>A0A1C7Z4D0_PSESX</name>
<dbReference type="Proteomes" id="UP000093104">
    <property type="component" value="Unassembled WGS sequence"/>
</dbReference>